<dbReference type="GO" id="GO:0006629">
    <property type="term" value="P:lipid metabolic process"/>
    <property type="evidence" value="ECO:0007669"/>
    <property type="project" value="InterPro"/>
</dbReference>
<dbReference type="PANTHER" id="PTHR11480:SF3">
    <property type="entry name" value="BCDNA.GH08312"/>
    <property type="match status" value="1"/>
</dbReference>
<protein>
    <recommendedName>
        <fullName evidence="3">Saposin B-type domain-containing protein</fullName>
    </recommendedName>
</protein>
<dbReference type="EMBL" id="CP045894">
    <property type="protein sequence ID" value="QQP55057.1"/>
    <property type="molecule type" value="Genomic_DNA"/>
</dbReference>
<dbReference type="PROSITE" id="PS50015">
    <property type="entry name" value="SAP_B"/>
    <property type="match status" value="1"/>
</dbReference>
<name>A0A7T8QU12_CALRO</name>
<evidence type="ECO:0000256" key="1">
    <source>
        <dbReference type="ARBA" id="ARBA00023157"/>
    </source>
</evidence>
<dbReference type="SMART" id="SM00741">
    <property type="entry name" value="SapB"/>
    <property type="match status" value="1"/>
</dbReference>
<organism evidence="4 5">
    <name type="scientific">Caligus rogercresseyi</name>
    <name type="common">Sea louse</name>
    <dbReference type="NCBI Taxonomy" id="217165"/>
    <lineage>
        <taxon>Eukaryota</taxon>
        <taxon>Metazoa</taxon>
        <taxon>Ecdysozoa</taxon>
        <taxon>Arthropoda</taxon>
        <taxon>Crustacea</taxon>
        <taxon>Multicrustacea</taxon>
        <taxon>Hexanauplia</taxon>
        <taxon>Copepoda</taxon>
        <taxon>Siphonostomatoida</taxon>
        <taxon>Caligidae</taxon>
        <taxon>Caligus</taxon>
    </lineage>
</organism>
<dbReference type="Proteomes" id="UP000595437">
    <property type="component" value="Chromosome 5"/>
</dbReference>
<dbReference type="Pfam" id="PF05184">
    <property type="entry name" value="SapB_1"/>
    <property type="match status" value="1"/>
</dbReference>
<evidence type="ECO:0000313" key="4">
    <source>
        <dbReference type="EMBL" id="QQP55057.1"/>
    </source>
</evidence>
<accession>A0A7T8QU12</accession>
<dbReference type="InterPro" id="IPR051428">
    <property type="entry name" value="Sphingo_Act-Surfact_Prot"/>
</dbReference>
<dbReference type="SUPFAM" id="SSF47862">
    <property type="entry name" value="Saposin"/>
    <property type="match status" value="1"/>
</dbReference>
<evidence type="ECO:0000259" key="3">
    <source>
        <dbReference type="PROSITE" id="PS50015"/>
    </source>
</evidence>
<evidence type="ECO:0000256" key="2">
    <source>
        <dbReference type="ARBA" id="ARBA00023180"/>
    </source>
</evidence>
<proteinExistence type="predicted"/>
<feature type="non-terminal residue" evidence="4">
    <location>
        <position position="1"/>
    </location>
</feature>
<dbReference type="InterPro" id="IPR007856">
    <property type="entry name" value="SapB_1"/>
</dbReference>
<dbReference type="PANTHER" id="PTHR11480">
    <property type="entry name" value="SAPOSIN-RELATED"/>
    <property type="match status" value="1"/>
</dbReference>
<keyword evidence="1" id="KW-1015">Disulfide bond</keyword>
<dbReference type="Gene3D" id="1.10.225.10">
    <property type="entry name" value="Saposin-like"/>
    <property type="match status" value="2"/>
</dbReference>
<evidence type="ECO:0000313" key="5">
    <source>
        <dbReference type="Proteomes" id="UP000595437"/>
    </source>
</evidence>
<dbReference type="InterPro" id="IPR008138">
    <property type="entry name" value="SapB_2"/>
</dbReference>
<dbReference type="InterPro" id="IPR011001">
    <property type="entry name" value="Saposin-like"/>
</dbReference>
<reference evidence="5" key="1">
    <citation type="submission" date="2021-01" db="EMBL/GenBank/DDBJ databases">
        <title>Caligus Genome Assembly.</title>
        <authorList>
            <person name="Gallardo-Escarate C."/>
        </authorList>
    </citation>
    <scope>NUCLEOTIDE SEQUENCE [LARGE SCALE GENOMIC DNA]</scope>
</reference>
<keyword evidence="5" id="KW-1185">Reference proteome</keyword>
<dbReference type="Pfam" id="PF03489">
    <property type="entry name" value="SapB_2"/>
    <property type="match status" value="1"/>
</dbReference>
<sequence length="144" mass="16312">LCKPAVILEQQVVDNTAGCALCEYIIGELDVYLNQKGNRDSIEHALEAVCDMMSSSTSKRKCQEFVDTYINMILDTFTDGMTPKELCQLIYICQNVDAQTQEIGFQSQNQCKICDGIFTEIYEDVLDKEEEIKEALRNVCYAVL</sequence>
<dbReference type="InterPro" id="IPR008139">
    <property type="entry name" value="SaposinB_dom"/>
</dbReference>
<gene>
    <name evidence="4" type="ORF">FKW44_008103</name>
</gene>
<keyword evidence="2" id="KW-0325">Glycoprotein</keyword>
<dbReference type="OrthoDB" id="69496at2759"/>
<feature type="non-terminal residue" evidence="4">
    <location>
        <position position="144"/>
    </location>
</feature>
<dbReference type="AlphaFoldDB" id="A0A7T8QU12"/>
<feature type="domain" description="Saposin B-type" evidence="3">
    <location>
        <begin position="15"/>
        <end position="97"/>
    </location>
</feature>